<evidence type="ECO:0000313" key="2">
    <source>
        <dbReference type="EMBL" id="AIC83347.1"/>
    </source>
</evidence>
<proteinExistence type="predicted"/>
<feature type="compositionally biased region" description="Polar residues" evidence="1">
    <location>
        <begin position="114"/>
        <end position="126"/>
    </location>
</feature>
<feature type="compositionally biased region" description="Basic and acidic residues" evidence="1">
    <location>
        <begin position="99"/>
        <end position="108"/>
    </location>
</feature>
<dbReference type="AlphaFoldDB" id="A0A068BD27"/>
<geneLocation type="mitochondrion" evidence="2"/>
<protein>
    <submittedName>
        <fullName evidence="2">Orf126</fullName>
    </submittedName>
</protein>
<dbReference type="GeneID" id="19736938"/>
<name>A0A068BD27_BATMA</name>
<accession>A0A068BD27</accession>
<reference evidence="2" key="1">
    <citation type="journal article" date="2014" name="Mitochondrion">
        <title>Comparative analysis of 11 Brassicales mitochondrial genomes and the mitochondrial transcriptome of Brassica oleracea.</title>
        <authorList>
            <person name="Grewe F."/>
            <person name="Edger P.P."/>
            <person name="Keren I."/>
            <person name="Sultan L."/>
            <person name="Pires J.C."/>
            <person name="Ostersetzer-Biran O."/>
            <person name="Mower J.P."/>
        </authorList>
    </citation>
    <scope>NUCLEOTIDE SEQUENCE</scope>
</reference>
<evidence type="ECO:0000256" key="1">
    <source>
        <dbReference type="SAM" id="MobiDB-lite"/>
    </source>
</evidence>
<sequence length="126" mass="14826">MRTKSSAFSPTSFKKRVKEFSMLQPTQRKMQIVKKRMPLLLNRIPRLAKKDRRKMREKGGNSQKERKKKPYDIYRIMIFRKARPSTNLTKRPPRSQVEMAHHINDRISKVSNRKGASNGNLSTNSD</sequence>
<organism evidence="2">
    <name type="scientific">Batis maritima</name>
    <name type="common">Maritime saltwort</name>
    <dbReference type="NCBI Taxonomy" id="4436"/>
    <lineage>
        <taxon>Eukaryota</taxon>
        <taxon>Viridiplantae</taxon>
        <taxon>Streptophyta</taxon>
        <taxon>Embryophyta</taxon>
        <taxon>Tracheophyta</taxon>
        <taxon>Spermatophyta</taxon>
        <taxon>Magnoliopsida</taxon>
        <taxon>eudicotyledons</taxon>
        <taxon>Gunneridae</taxon>
        <taxon>Pentapetalae</taxon>
        <taxon>rosids</taxon>
        <taxon>malvids</taxon>
        <taxon>Brassicales</taxon>
        <taxon>Bataceae</taxon>
        <taxon>Batis</taxon>
    </lineage>
</organism>
<feature type="region of interest" description="Disordered" evidence="1">
    <location>
        <begin position="49"/>
        <end position="126"/>
    </location>
</feature>
<dbReference type="RefSeq" id="YP_009045744.1">
    <property type="nucleotide sequence ID" value="NC_024429.1"/>
</dbReference>
<gene>
    <name evidence="2" type="primary">orf126</name>
</gene>
<dbReference type="EMBL" id="KJ820684">
    <property type="protein sequence ID" value="AIC83347.1"/>
    <property type="molecule type" value="Genomic_DNA"/>
</dbReference>
<keyword evidence="2" id="KW-0496">Mitochondrion</keyword>